<keyword evidence="3" id="KW-1185">Reference proteome</keyword>
<evidence type="ECO:0000313" key="3">
    <source>
        <dbReference type="Proteomes" id="UP000001292"/>
    </source>
</evidence>
<accession>B4I175</accession>
<organism evidence="3">
    <name type="scientific">Drosophila sechellia</name>
    <name type="common">Fruit fly</name>
    <dbReference type="NCBI Taxonomy" id="7238"/>
    <lineage>
        <taxon>Eukaryota</taxon>
        <taxon>Metazoa</taxon>
        <taxon>Ecdysozoa</taxon>
        <taxon>Arthropoda</taxon>
        <taxon>Hexapoda</taxon>
        <taxon>Insecta</taxon>
        <taxon>Pterygota</taxon>
        <taxon>Neoptera</taxon>
        <taxon>Endopterygota</taxon>
        <taxon>Diptera</taxon>
        <taxon>Brachycera</taxon>
        <taxon>Muscomorpha</taxon>
        <taxon>Ephydroidea</taxon>
        <taxon>Drosophilidae</taxon>
        <taxon>Drosophila</taxon>
        <taxon>Sophophora</taxon>
    </lineage>
</organism>
<reference evidence="2 3" key="1">
    <citation type="journal article" date="2007" name="Nature">
        <title>Evolution of genes and genomes on the Drosophila phylogeny.</title>
        <authorList>
            <consortium name="Drosophila 12 Genomes Consortium"/>
            <person name="Clark A.G."/>
            <person name="Eisen M.B."/>
            <person name="Smith D.R."/>
            <person name="Bergman C.M."/>
            <person name="Oliver B."/>
            <person name="Markow T.A."/>
            <person name="Kaufman T.C."/>
            <person name="Kellis M."/>
            <person name="Gelbart W."/>
            <person name="Iyer V.N."/>
            <person name="Pollard D.A."/>
            <person name="Sackton T.B."/>
            <person name="Larracuente A.M."/>
            <person name="Singh N.D."/>
            <person name="Abad J.P."/>
            <person name="Abt D.N."/>
            <person name="Adryan B."/>
            <person name="Aguade M."/>
            <person name="Akashi H."/>
            <person name="Anderson W.W."/>
            <person name="Aquadro C.F."/>
            <person name="Ardell D.H."/>
            <person name="Arguello R."/>
            <person name="Artieri C.G."/>
            <person name="Barbash D.A."/>
            <person name="Barker D."/>
            <person name="Barsanti P."/>
            <person name="Batterham P."/>
            <person name="Batzoglou S."/>
            <person name="Begun D."/>
            <person name="Bhutkar A."/>
            <person name="Blanco E."/>
            <person name="Bosak S.A."/>
            <person name="Bradley R.K."/>
            <person name="Brand A.D."/>
            <person name="Brent M.R."/>
            <person name="Brooks A.N."/>
            <person name="Brown R.H."/>
            <person name="Butlin R.K."/>
            <person name="Caggese C."/>
            <person name="Calvi B.R."/>
            <person name="Bernardo de Carvalho A."/>
            <person name="Caspi A."/>
            <person name="Castrezana S."/>
            <person name="Celniker S.E."/>
            <person name="Chang J.L."/>
            <person name="Chapple C."/>
            <person name="Chatterji S."/>
            <person name="Chinwalla A."/>
            <person name="Civetta A."/>
            <person name="Clifton S.W."/>
            <person name="Comeron J.M."/>
            <person name="Costello J.C."/>
            <person name="Coyne J.A."/>
            <person name="Daub J."/>
            <person name="David R.G."/>
            <person name="Delcher A.L."/>
            <person name="Delehaunty K."/>
            <person name="Do C.B."/>
            <person name="Ebling H."/>
            <person name="Edwards K."/>
            <person name="Eickbush T."/>
            <person name="Evans J.D."/>
            <person name="Filipski A."/>
            <person name="Findeiss S."/>
            <person name="Freyhult E."/>
            <person name="Fulton L."/>
            <person name="Fulton R."/>
            <person name="Garcia A.C."/>
            <person name="Gardiner A."/>
            <person name="Garfield D.A."/>
            <person name="Garvin B.E."/>
            <person name="Gibson G."/>
            <person name="Gilbert D."/>
            <person name="Gnerre S."/>
            <person name="Godfrey J."/>
            <person name="Good R."/>
            <person name="Gotea V."/>
            <person name="Gravely B."/>
            <person name="Greenberg A.J."/>
            <person name="Griffiths-Jones S."/>
            <person name="Gross S."/>
            <person name="Guigo R."/>
            <person name="Gustafson E.A."/>
            <person name="Haerty W."/>
            <person name="Hahn M.W."/>
            <person name="Halligan D.L."/>
            <person name="Halpern A.L."/>
            <person name="Halter G.M."/>
            <person name="Han M.V."/>
            <person name="Heger A."/>
            <person name="Hillier L."/>
            <person name="Hinrichs A.S."/>
            <person name="Holmes I."/>
            <person name="Hoskins R.A."/>
            <person name="Hubisz M.J."/>
            <person name="Hultmark D."/>
            <person name="Huntley M.A."/>
            <person name="Jaffe D.B."/>
            <person name="Jagadeeshan S."/>
            <person name="Jeck W.R."/>
            <person name="Johnson J."/>
            <person name="Jones C.D."/>
            <person name="Jordan W.C."/>
            <person name="Karpen G.H."/>
            <person name="Kataoka E."/>
            <person name="Keightley P.D."/>
            <person name="Kheradpour P."/>
            <person name="Kirkness E.F."/>
            <person name="Koerich L.B."/>
            <person name="Kristiansen K."/>
            <person name="Kudrna D."/>
            <person name="Kulathinal R.J."/>
            <person name="Kumar S."/>
            <person name="Kwok R."/>
            <person name="Lander E."/>
            <person name="Langley C.H."/>
            <person name="Lapoint R."/>
            <person name="Lazzaro B.P."/>
            <person name="Lee S.J."/>
            <person name="Levesque L."/>
            <person name="Li R."/>
            <person name="Lin C.F."/>
            <person name="Lin M.F."/>
            <person name="Lindblad-Toh K."/>
            <person name="Llopart A."/>
            <person name="Long M."/>
            <person name="Low L."/>
            <person name="Lozovsky E."/>
            <person name="Lu J."/>
            <person name="Luo M."/>
            <person name="Machado C.A."/>
            <person name="Makalowski W."/>
            <person name="Marzo M."/>
            <person name="Matsuda M."/>
            <person name="Matzkin L."/>
            <person name="McAllister B."/>
            <person name="McBride C.S."/>
            <person name="McKernan B."/>
            <person name="McKernan K."/>
            <person name="Mendez-Lago M."/>
            <person name="Minx P."/>
            <person name="Mollenhauer M.U."/>
            <person name="Montooth K."/>
            <person name="Mount S.M."/>
            <person name="Mu X."/>
            <person name="Myers E."/>
            <person name="Negre B."/>
            <person name="Newfeld S."/>
            <person name="Nielsen R."/>
            <person name="Noor M.A."/>
            <person name="O'Grady P."/>
            <person name="Pachter L."/>
            <person name="Papaceit M."/>
            <person name="Parisi M.J."/>
            <person name="Parisi M."/>
            <person name="Parts L."/>
            <person name="Pedersen J.S."/>
            <person name="Pesole G."/>
            <person name="Phillippy A.M."/>
            <person name="Ponting C.P."/>
            <person name="Pop M."/>
            <person name="Porcelli D."/>
            <person name="Powell J.R."/>
            <person name="Prohaska S."/>
            <person name="Pruitt K."/>
            <person name="Puig M."/>
            <person name="Quesneville H."/>
            <person name="Ram K.R."/>
            <person name="Rand D."/>
            <person name="Rasmussen M.D."/>
            <person name="Reed L.K."/>
            <person name="Reenan R."/>
            <person name="Reily A."/>
            <person name="Remington K.A."/>
            <person name="Rieger T.T."/>
            <person name="Ritchie M.G."/>
            <person name="Robin C."/>
            <person name="Rogers Y.H."/>
            <person name="Rohde C."/>
            <person name="Rozas J."/>
            <person name="Rubenfield M.J."/>
            <person name="Ruiz A."/>
            <person name="Russo S."/>
            <person name="Salzberg S.L."/>
            <person name="Sanchez-Gracia A."/>
            <person name="Saranga D.J."/>
            <person name="Sato H."/>
            <person name="Schaeffer S.W."/>
            <person name="Schatz M.C."/>
            <person name="Schlenke T."/>
            <person name="Schwartz R."/>
            <person name="Segarra C."/>
            <person name="Singh R.S."/>
            <person name="Sirot L."/>
            <person name="Sirota M."/>
            <person name="Sisneros N.B."/>
            <person name="Smith C.D."/>
            <person name="Smith T.F."/>
            <person name="Spieth J."/>
            <person name="Stage D.E."/>
            <person name="Stark A."/>
            <person name="Stephan W."/>
            <person name="Strausberg R.L."/>
            <person name="Strempel S."/>
            <person name="Sturgill D."/>
            <person name="Sutton G."/>
            <person name="Sutton G.G."/>
            <person name="Tao W."/>
            <person name="Teichmann S."/>
            <person name="Tobari Y.N."/>
            <person name="Tomimura Y."/>
            <person name="Tsolas J.M."/>
            <person name="Valente V.L."/>
            <person name="Venter E."/>
            <person name="Venter J.C."/>
            <person name="Vicario S."/>
            <person name="Vieira F.G."/>
            <person name="Vilella A.J."/>
            <person name="Villasante A."/>
            <person name="Walenz B."/>
            <person name="Wang J."/>
            <person name="Wasserman M."/>
            <person name="Watts T."/>
            <person name="Wilson D."/>
            <person name="Wilson R.K."/>
            <person name="Wing R.A."/>
            <person name="Wolfner M.F."/>
            <person name="Wong A."/>
            <person name="Wong G.K."/>
            <person name="Wu C.I."/>
            <person name="Wu G."/>
            <person name="Yamamoto D."/>
            <person name="Yang H.P."/>
            <person name="Yang S.P."/>
            <person name="Yorke J.A."/>
            <person name="Yoshida K."/>
            <person name="Zdobnov E."/>
            <person name="Zhang P."/>
            <person name="Zhang Y."/>
            <person name="Zimin A.V."/>
            <person name="Baldwin J."/>
            <person name="Abdouelleil A."/>
            <person name="Abdulkadir J."/>
            <person name="Abebe A."/>
            <person name="Abera B."/>
            <person name="Abreu J."/>
            <person name="Acer S.C."/>
            <person name="Aftuck L."/>
            <person name="Alexander A."/>
            <person name="An P."/>
            <person name="Anderson E."/>
            <person name="Anderson S."/>
            <person name="Arachi H."/>
            <person name="Azer M."/>
            <person name="Bachantsang P."/>
            <person name="Barry A."/>
            <person name="Bayul T."/>
            <person name="Berlin A."/>
            <person name="Bessette D."/>
            <person name="Bloom T."/>
            <person name="Blye J."/>
            <person name="Boguslavskiy L."/>
            <person name="Bonnet C."/>
            <person name="Boukhgalter B."/>
            <person name="Bourzgui I."/>
            <person name="Brown A."/>
            <person name="Cahill P."/>
            <person name="Channer S."/>
            <person name="Cheshatsang Y."/>
            <person name="Chuda L."/>
            <person name="Citroen M."/>
            <person name="Collymore A."/>
            <person name="Cooke P."/>
            <person name="Costello M."/>
            <person name="D'Aco K."/>
            <person name="Daza R."/>
            <person name="De Haan G."/>
            <person name="DeGray S."/>
            <person name="DeMaso C."/>
            <person name="Dhargay N."/>
            <person name="Dooley K."/>
            <person name="Dooley E."/>
            <person name="Doricent M."/>
            <person name="Dorje P."/>
            <person name="Dorjee K."/>
            <person name="Dupes A."/>
            <person name="Elong R."/>
            <person name="Falk J."/>
            <person name="Farina A."/>
            <person name="Faro S."/>
            <person name="Ferguson D."/>
            <person name="Fisher S."/>
            <person name="Foley C.D."/>
            <person name="Franke A."/>
            <person name="Friedrich D."/>
            <person name="Gadbois L."/>
            <person name="Gearin G."/>
            <person name="Gearin C.R."/>
            <person name="Giannoukos G."/>
            <person name="Goode T."/>
            <person name="Graham J."/>
            <person name="Grandbois E."/>
            <person name="Grewal S."/>
            <person name="Gyaltsen K."/>
            <person name="Hafez N."/>
            <person name="Hagos B."/>
            <person name="Hall J."/>
            <person name="Henson C."/>
            <person name="Hollinger A."/>
            <person name="Honan T."/>
            <person name="Huard M.D."/>
            <person name="Hughes L."/>
            <person name="Hurhula B."/>
            <person name="Husby M.E."/>
            <person name="Kamat A."/>
            <person name="Kanga B."/>
            <person name="Kashin S."/>
            <person name="Khazanovich D."/>
            <person name="Kisner P."/>
            <person name="Lance K."/>
            <person name="Lara M."/>
            <person name="Lee W."/>
            <person name="Lennon N."/>
            <person name="Letendre F."/>
            <person name="LeVine R."/>
            <person name="Lipovsky A."/>
            <person name="Liu X."/>
            <person name="Liu J."/>
            <person name="Liu S."/>
            <person name="Lokyitsang T."/>
            <person name="Lokyitsang Y."/>
            <person name="Lubonja R."/>
            <person name="Lui A."/>
            <person name="MacDonald P."/>
            <person name="Magnisalis V."/>
            <person name="Maru K."/>
            <person name="Matthews C."/>
            <person name="McCusker W."/>
            <person name="McDonough S."/>
            <person name="Mehta T."/>
            <person name="Meldrim J."/>
            <person name="Meneus L."/>
            <person name="Mihai O."/>
            <person name="Mihalev A."/>
            <person name="Mihova T."/>
            <person name="Mittelman R."/>
            <person name="Mlenga V."/>
            <person name="Montmayeur A."/>
            <person name="Mulrain L."/>
            <person name="Navidi A."/>
            <person name="Naylor J."/>
            <person name="Negash T."/>
            <person name="Nguyen T."/>
            <person name="Nguyen N."/>
            <person name="Nicol R."/>
            <person name="Norbu C."/>
            <person name="Norbu N."/>
            <person name="Novod N."/>
            <person name="O'Neill B."/>
            <person name="Osman S."/>
            <person name="Markiewicz E."/>
            <person name="Oyono O.L."/>
            <person name="Patti C."/>
            <person name="Phunkhang P."/>
            <person name="Pierre F."/>
            <person name="Priest M."/>
            <person name="Raghuraman S."/>
            <person name="Rege F."/>
            <person name="Reyes R."/>
            <person name="Rise C."/>
            <person name="Rogov P."/>
            <person name="Ross K."/>
            <person name="Ryan E."/>
            <person name="Settipalli S."/>
            <person name="Shea T."/>
            <person name="Sherpa N."/>
            <person name="Shi L."/>
            <person name="Shih D."/>
            <person name="Sparrow T."/>
            <person name="Spaulding J."/>
            <person name="Stalker J."/>
            <person name="Stange-Thomann N."/>
            <person name="Stavropoulos S."/>
            <person name="Stone C."/>
            <person name="Strader C."/>
            <person name="Tesfaye S."/>
            <person name="Thomson T."/>
            <person name="Thoulutsang Y."/>
            <person name="Thoulutsang D."/>
            <person name="Topham K."/>
            <person name="Topping I."/>
            <person name="Tsamla T."/>
            <person name="Vassiliev H."/>
            <person name="Vo A."/>
            <person name="Wangchuk T."/>
            <person name="Wangdi T."/>
            <person name="Weiand M."/>
            <person name="Wilkinson J."/>
            <person name="Wilson A."/>
            <person name="Yadav S."/>
            <person name="Young G."/>
            <person name="Yu Q."/>
            <person name="Zembek L."/>
            <person name="Zhong D."/>
            <person name="Zimmer A."/>
            <person name="Zwirko Z."/>
            <person name="Jaffe D.B."/>
            <person name="Alvarez P."/>
            <person name="Brockman W."/>
            <person name="Butler J."/>
            <person name="Chin C."/>
            <person name="Gnerre S."/>
            <person name="Grabherr M."/>
            <person name="Kleber M."/>
            <person name="Mauceli E."/>
            <person name="MacCallum I."/>
        </authorList>
    </citation>
    <scope>NUCLEOTIDE SEQUENCE [LARGE SCALE GENOMIC DNA]</scope>
    <source>
        <strain evidence="3">Rob3c / Tucson 14021-0248.25</strain>
    </source>
</reference>
<feature type="region of interest" description="Disordered" evidence="1">
    <location>
        <begin position="23"/>
        <end position="70"/>
    </location>
</feature>
<name>B4I175_DROSE</name>
<gene>
    <name evidence="2" type="primary">Dsec\GM18066</name>
    <name evidence="2" type="ORF">Dsec_GM18066</name>
</gene>
<feature type="compositionally biased region" description="Basic and acidic residues" evidence="1">
    <location>
        <begin position="34"/>
        <end position="50"/>
    </location>
</feature>
<dbReference type="AlphaFoldDB" id="B4I175"/>
<dbReference type="Proteomes" id="UP000001292">
    <property type="component" value="Unassembled WGS sequence"/>
</dbReference>
<evidence type="ECO:0000256" key="1">
    <source>
        <dbReference type="SAM" id="MobiDB-lite"/>
    </source>
</evidence>
<protein>
    <submittedName>
        <fullName evidence="2">GM18066</fullName>
    </submittedName>
</protein>
<sequence>MGYILWGSDGPTFRLHIEMPRSCQQSPQLSVTAKDMDADGDAKDAEHADSDADATAELFDRGQRINKTSE</sequence>
<dbReference type="EMBL" id="CH480820">
    <property type="protein sequence ID" value="EDW54282.1"/>
    <property type="molecule type" value="Genomic_DNA"/>
</dbReference>
<dbReference type="HOGENOM" id="CLU_2760520_0_0_1"/>
<proteinExistence type="predicted"/>
<feature type="compositionally biased region" description="Basic and acidic residues" evidence="1">
    <location>
        <begin position="58"/>
        <end position="70"/>
    </location>
</feature>
<evidence type="ECO:0000313" key="2">
    <source>
        <dbReference type="EMBL" id="EDW54282.1"/>
    </source>
</evidence>